<comment type="caution">
    <text evidence="7">The sequence shown here is derived from an EMBL/GenBank/DDBJ whole genome shotgun (WGS) entry which is preliminary data.</text>
</comment>
<dbReference type="NCBIfam" id="TIGR02937">
    <property type="entry name" value="sigma70-ECF"/>
    <property type="match status" value="1"/>
</dbReference>
<dbReference type="PANTHER" id="PTHR43133:SF8">
    <property type="entry name" value="RNA POLYMERASE SIGMA FACTOR HI_1459-RELATED"/>
    <property type="match status" value="1"/>
</dbReference>
<accession>A0ABP3DA50</accession>
<feature type="compositionally biased region" description="Low complexity" evidence="5">
    <location>
        <begin position="395"/>
        <end position="409"/>
    </location>
</feature>
<evidence type="ECO:0000256" key="2">
    <source>
        <dbReference type="ARBA" id="ARBA00023082"/>
    </source>
</evidence>
<feature type="compositionally biased region" description="Pro residues" evidence="5">
    <location>
        <begin position="381"/>
        <end position="394"/>
    </location>
</feature>
<keyword evidence="3" id="KW-0238">DNA-binding</keyword>
<evidence type="ECO:0000256" key="4">
    <source>
        <dbReference type="ARBA" id="ARBA00023163"/>
    </source>
</evidence>
<gene>
    <name evidence="7" type="ORF">GCM10010492_26720</name>
</gene>
<dbReference type="Proteomes" id="UP001500416">
    <property type="component" value="Unassembled WGS sequence"/>
</dbReference>
<protein>
    <recommendedName>
        <fullName evidence="6">RNA polymerase sigma-70 region 2 domain-containing protein</fullName>
    </recommendedName>
</protein>
<dbReference type="InterPro" id="IPR013325">
    <property type="entry name" value="RNA_pol_sigma_r2"/>
</dbReference>
<name>A0ABP3DA50_9PSEU</name>
<evidence type="ECO:0000259" key="6">
    <source>
        <dbReference type="Pfam" id="PF04542"/>
    </source>
</evidence>
<keyword evidence="2" id="KW-0731">Sigma factor</keyword>
<dbReference type="InterPro" id="IPR039425">
    <property type="entry name" value="RNA_pol_sigma-70-like"/>
</dbReference>
<dbReference type="InterPro" id="IPR014284">
    <property type="entry name" value="RNA_pol_sigma-70_dom"/>
</dbReference>
<dbReference type="SUPFAM" id="SSF88946">
    <property type="entry name" value="Sigma2 domain of RNA polymerase sigma factors"/>
    <property type="match status" value="1"/>
</dbReference>
<evidence type="ECO:0000313" key="7">
    <source>
        <dbReference type="EMBL" id="GAA0227115.1"/>
    </source>
</evidence>
<dbReference type="InterPro" id="IPR007627">
    <property type="entry name" value="RNA_pol_sigma70_r2"/>
</dbReference>
<dbReference type="PANTHER" id="PTHR43133">
    <property type="entry name" value="RNA POLYMERASE ECF-TYPE SIGMA FACTO"/>
    <property type="match status" value="1"/>
</dbReference>
<evidence type="ECO:0000256" key="5">
    <source>
        <dbReference type="SAM" id="MobiDB-lite"/>
    </source>
</evidence>
<dbReference type="Pfam" id="PF04542">
    <property type="entry name" value="Sigma70_r2"/>
    <property type="match status" value="1"/>
</dbReference>
<evidence type="ECO:0000313" key="8">
    <source>
        <dbReference type="Proteomes" id="UP001500416"/>
    </source>
</evidence>
<dbReference type="Gene3D" id="1.10.1740.10">
    <property type="match status" value="1"/>
</dbReference>
<reference evidence="8" key="1">
    <citation type="journal article" date="2019" name="Int. J. Syst. Evol. Microbiol.">
        <title>The Global Catalogue of Microorganisms (GCM) 10K type strain sequencing project: providing services to taxonomists for standard genome sequencing and annotation.</title>
        <authorList>
            <consortium name="The Broad Institute Genomics Platform"/>
            <consortium name="The Broad Institute Genome Sequencing Center for Infectious Disease"/>
            <person name="Wu L."/>
            <person name="Ma J."/>
        </authorList>
    </citation>
    <scope>NUCLEOTIDE SEQUENCE [LARGE SCALE GENOMIC DNA]</scope>
    <source>
        <strain evidence="8">JCM 3380</strain>
    </source>
</reference>
<organism evidence="7 8">
    <name type="scientific">Saccharothrix mutabilis subsp. mutabilis</name>
    <dbReference type="NCBI Taxonomy" id="66855"/>
    <lineage>
        <taxon>Bacteria</taxon>
        <taxon>Bacillati</taxon>
        <taxon>Actinomycetota</taxon>
        <taxon>Actinomycetes</taxon>
        <taxon>Pseudonocardiales</taxon>
        <taxon>Pseudonocardiaceae</taxon>
        <taxon>Saccharothrix</taxon>
    </lineage>
</organism>
<feature type="region of interest" description="Disordered" evidence="5">
    <location>
        <begin position="361"/>
        <end position="421"/>
    </location>
</feature>
<sequence>MMAHEDSPLLDRLRAGDEAARRELFARCQAKVRPFFRARVRRADEVDDLVGEVVVRALEGLRNGQEPRELDAWLTGIAHNLLKAHYTDTARRDDREVPDRAVEPDTGVEDLMTRARVMDVLRNALPGVPAGLRPVMAAHLRLTAQRGRLVVGAELAEELGVPRGQADRQLQRARRATENAVTSYVIGHVGARRCEQLAELVTTPFDAKQSTLVLDHAARCAVCGARRADARDCARWALGPGLIGVAHDDEHRRTALAFFGRGTEFATAPPRLLGSLGTRVMGLPGVDAAVRAAQENPALVRVAAGGLGLVAAAVIAVLATQPERDGTVALPTTQVTAPFVPTLSTGTPPQGAQPVVALTTTRPTAAPPPPTTRPTSAEPAPAEPAPESPAPPAAPTTTTTTTTATTTTELPPPPPPAPKWAYARVEPWRSPIGEETELSGTWQWGTPRPVTVTREDTGVYRLRFPAQASETAVAHATVTFYAVARPVGCVVRDNREDGADQVVVVACAEGGTPADTRFTVLLAEPAPGAAVVGPDAPVRRTGAGRYEVDLPAGNGTGYTQVTPYGPDFARCQSSGVRGRTLRVHCDRDTRWAATHVEGVALGAVGAYAQTTGTAPDLRIDTARSYNSTGGAFTLHRLGVGQYRVLVRGVGTWGGTAFSGATDSGYCHTQWWHTFAHPLGEVWVDVQCVDDTGALADKHFGIATIRPPFAAGEQPGPRHPVDPGPSRPGWGYAQVHQYATTLGVPAQLNPNHQWSTWGGYLPGNDHWWARKASVLRTGVGEYTVRMPGLAVSPVAHVTPHSQAADVCVVRDQRVDGDDTLVGVNCYGVTGTPKNLAFHVYVGGGPVVTSAQATRLGVGEYEVPASAGHAQLTATGGFARCRHASGAGTVRVSCDRDTTWQVSFTDTGLHGDDVPAGHLAVEPGGSVARSFSTTGEVPSVVRTSVGRYAVKYTTLGFRNRVWPTDTVQVSVLGGEVRTCTVAALNGYMTRGAVELSVWCFDPTGRPADTAFALAYVRPPDR</sequence>
<dbReference type="EMBL" id="BAAABU010000004">
    <property type="protein sequence ID" value="GAA0227115.1"/>
    <property type="molecule type" value="Genomic_DNA"/>
</dbReference>
<evidence type="ECO:0000256" key="1">
    <source>
        <dbReference type="ARBA" id="ARBA00023015"/>
    </source>
</evidence>
<keyword evidence="4" id="KW-0804">Transcription</keyword>
<keyword evidence="8" id="KW-1185">Reference proteome</keyword>
<proteinExistence type="predicted"/>
<evidence type="ECO:0000256" key="3">
    <source>
        <dbReference type="ARBA" id="ARBA00023125"/>
    </source>
</evidence>
<dbReference type="RefSeq" id="WP_343934061.1">
    <property type="nucleotide sequence ID" value="NZ_BAAABU010000004.1"/>
</dbReference>
<keyword evidence="1" id="KW-0805">Transcription regulation</keyword>
<feature type="domain" description="RNA polymerase sigma-70 region 2" evidence="6">
    <location>
        <begin position="24"/>
        <end position="91"/>
    </location>
</feature>